<name>A0A563TZ19_9SPHI</name>
<feature type="binding site" evidence="4">
    <location>
        <position position="232"/>
    </location>
    <ligand>
        <name>FAD</name>
        <dbReference type="ChEBI" id="CHEBI:57692"/>
    </ligand>
</feature>
<dbReference type="SUPFAM" id="SSF52425">
    <property type="entry name" value="Cryptochrome/photolyase, N-terminal domain"/>
    <property type="match status" value="1"/>
</dbReference>
<dbReference type="Pfam" id="PF03441">
    <property type="entry name" value="FAD_binding_7"/>
    <property type="match status" value="1"/>
</dbReference>
<sequence length="412" mass="47078">MNDNTIMVWFRNDLRIYDNEVISGALRKAERILPVYIFDPYYFGKNEYGFFRTGSFRGRFLLESVAALRAKFRAAGSDLIVRTGDPADLIPRLAEQYQVSSVYHHAEMTPYENAVSGKTEQLLWKMQITLRYFSPDTLYRKEDLPFRISDIPDDFGVFKKKLIRDSQIRPLMTEVHDLRTPVILNPGEIPILSKLGVPASCIDPAVGGRYTGGEEAAFARLHALQTALTNGYTNICPDDLTPWLTFGCISPARIFWSITRSVSGKHTGFTGKVVCGLIRRDHYKFLFKRKQLEAKADLNEETAKMSGRQKKVFEQWKNGETGESSVDAAMKELNATGHLNNVSREITALYLIRNLNKHWKKGAALYEERLIDYSLSIDSGHWHRLAGVEKKEKKARLTFSESPEILYDRPHQ</sequence>
<dbReference type="InterPro" id="IPR036155">
    <property type="entry name" value="Crypto/Photolyase_N_sf"/>
</dbReference>
<dbReference type="RefSeq" id="WP_146383381.1">
    <property type="nucleotide sequence ID" value="NZ_VOEJ01000011.1"/>
</dbReference>
<dbReference type="GO" id="GO:0003677">
    <property type="term" value="F:DNA binding"/>
    <property type="evidence" value="ECO:0007669"/>
    <property type="project" value="TreeGrafter"/>
</dbReference>
<dbReference type="Proteomes" id="UP000320042">
    <property type="component" value="Unassembled WGS sequence"/>
</dbReference>
<gene>
    <name evidence="6" type="ORF">FPZ43_18290</name>
</gene>
<dbReference type="Pfam" id="PF00875">
    <property type="entry name" value="DNA_photolyase"/>
    <property type="match status" value="1"/>
</dbReference>
<evidence type="ECO:0000313" key="7">
    <source>
        <dbReference type="Proteomes" id="UP000320042"/>
    </source>
</evidence>
<dbReference type="InterPro" id="IPR005101">
    <property type="entry name" value="Cryptochr/Photolyase_FAD-bd"/>
</dbReference>
<dbReference type="InterPro" id="IPR002081">
    <property type="entry name" value="Cryptochrome/DNA_photolyase_1"/>
</dbReference>
<dbReference type="AlphaFoldDB" id="A0A563TZ19"/>
<dbReference type="EMBL" id="VOEJ01000011">
    <property type="protein sequence ID" value="TWR24380.1"/>
    <property type="molecule type" value="Genomic_DNA"/>
</dbReference>
<dbReference type="InterPro" id="IPR036134">
    <property type="entry name" value="Crypto/Photolyase_FAD-like_sf"/>
</dbReference>
<organism evidence="6 7">
    <name type="scientific">Mucilaginibacter pallidiroseus</name>
    <dbReference type="NCBI Taxonomy" id="2599295"/>
    <lineage>
        <taxon>Bacteria</taxon>
        <taxon>Pseudomonadati</taxon>
        <taxon>Bacteroidota</taxon>
        <taxon>Sphingobacteriia</taxon>
        <taxon>Sphingobacteriales</taxon>
        <taxon>Sphingobacteriaceae</taxon>
        <taxon>Mucilaginibacter</taxon>
    </lineage>
</organism>
<proteinExistence type="predicted"/>
<dbReference type="InterPro" id="IPR014729">
    <property type="entry name" value="Rossmann-like_a/b/a_fold"/>
</dbReference>
<evidence type="ECO:0000256" key="1">
    <source>
        <dbReference type="ARBA" id="ARBA00001932"/>
    </source>
</evidence>
<comment type="cofactor">
    <cofactor evidence="1">
        <name>(6R)-5,10-methylene-5,6,7,8-tetrahydrofolate</name>
        <dbReference type="ChEBI" id="CHEBI:15636"/>
    </cofactor>
</comment>
<evidence type="ECO:0000256" key="2">
    <source>
        <dbReference type="ARBA" id="ARBA00022630"/>
    </source>
</evidence>
<comment type="cofactor">
    <cofactor evidence="4">
        <name>FAD</name>
        <dbReference type="ChEBI" id="CHEBI:57692"/>
    </cofactor>
    <text evidence="4">Binds 1 FAD per subunit.</text>
</comment>
<dbReference type="GO" id="GO:0071949">
    <property type="term" value="F:FAD binding"/>
    <property type="evidence" value="ECO:0007669"/>
    <property type="project" value="TreeGrafter"/>
</dbReference>
<dbReference type="SUPFAM" id="SSF48173">
    <property type="entry name" value="Cryptochrome/photolyase FAD-binding domain"/>
    <property type="match status" value="1"/>
</dbReference>
<dbReference type="PANTHER" id="PTHR11455">
    <property type="entry name" value="CRYPTOCHROME"/>
    <property type="match status" value="1"/>
</dbReference>
<evidence type="ECO:0000256" key="3">
    <source>
        <dbReference type="ARBA" id="ARBA00022827"/>
    </source>
</evidence>
<dbReference type="InterPro" id="IPR006050">
    <property type="entry name" value="DNA_photolyase_N"/>
</dbReference>
<evidence type="ECO:0000259" key="5">
    <source>
        <dbReference type="PROSITE" id="PS51645"/>
    </source>
</evidence>
<dbReference type="GO" id="GO:0003904">
    <property type="term" value="F:deoxyribodipyrimidine photo-lyase activity"/>
    <property type="evidence" value="ECO:0007669"/>
    <property type="project" value="TreeGrafter"/>
</dbReference>
<protein>
    <submittedName>
        <fullName evidence="6">DASH family cryptochrome</fullName>
    </submittedName>
</protein>
<evidence type="ECO:0000313" key="6">
    <source>
        <dbReference type="EMBL" id="TWR24380.1"/>
    </source>
</evidence>
<feature type="domain" description="Photolyase/cryptochrome alpha/beta" evidence="5">
    <location>
        <begin position="4"/>
        <end position="138"/>
    </location>
</feature>
<dbReference type="Gene3D" id="1.10.579.10">
    <property type="entry name" value="DNA Cyclobutane Dipyrimidine Photolyase, subunit A, domain 3"/>
    <property type="match status" value="1"/>
</dbReference>
<accession>A0A563TZ19</accession>
<keyword evidence="3 4" id="KW-0274">FAD</keyword>
<dbReference type="OrthoDB" id="784659at2"/>
<reference evidence="6 7" key="1">
    <citation type="submission" date="2019-07" db="EMBL/GenBank/DDBJ databases">
        <authorList>
            <person name="Kim J."/>
        </authorList>
    </citation>
    <scope>NUCLEOTIDE SEQUENCE [LARGE SCALE GENOMIC DNA]</scope>
    <source>
        <strain evidence="7">dk17</strain>
    </source>
</reference>
<keyword evidence="7" id="KW-1185">Reference proteome</keyword>
<evidence type="ECO:0000256" key="4">
    <source>
        <dbReference type="PIRSR" id="PIRSR602081-1"/>
    </source>
</evidence>
<dbReference type="Gene3D" id="1.25.40.80">
    <property type="match status" value="1"/>
</dbReference>
<dbReference type="PROSITE" id="PS51645">
    <property type="entry name" value="PHR_CRY_ALPHA_BETA"/>
    <property type="match status" value="1"/>
</dbReference>
<dbReference type="Gene3D" id="3.40.50.620">
    <property type="entry name" value="HUPs"/>
    <property type="match status" value="1"/>
</dbReference>
<comment type="caution">
    <text evidence="6">The sequence shown here is derived from an EMBL/GenBank/DDBJ whole genome shotgun (WGS) entry which is preliminary data.</text>
</comment>
<keyword evidence="2 4" id="KW-0285">Flavoprotein</keyword>